<dbReference type="GO" id="GO:0016740">
    <property type="term" value="F:transferase activity"/>
    <property type="evidence" value="ECO:0007669"/>
    <property type="project" value="UniProtKB-KW"/>
</dbReference>
<proteinExistence type="predicted"/>
<sequence length="193" mass="19843">MTAQQPAAVTVFTVGLAAADVGLLELLDERERWRVGRSASEADRARMMLGAALLRAAAGAQLGVPAAGLRVDRICADCGGWHGRPTLPGTGLDVSVSHSGKVVTVAILTGGGRVGVDVERVADRPVHDVVAWTIAEARFKAGGGTGLSVHELPPPAPGHVLTVATDQPDAVLEVVDGTPLLTPWLHPTKGPTP</sequence>
<dbReference type="Proteomes" id="UP001589890">
    <property type="component" value="Unassembled WGS sequence"/>
</dbReference>
<dbReference type="RefSeq" id="WP_380044039.1">
    <property type="nucleotide sequence ID" value="NZ_JBHLTC010000005.1"/>
</dbReference>
<dbReference type="Gene3D" id="3.90.470.20">
    <property type="entry name" value="4'-phosphopantetheinyl transferase domain"/>
    <property type="match status" value="1"/>
</dbReference>
<organism evidence="1 2">
    <name type="scientific">Kribbella deserti</name>
    <dbReference type="NCBI Taxonomy" id="1926257"/>
    <lineage>
        <taxon>Bacteria</taxon>
        <taxon>Bacillati</taxon>
        <taxon>Actinomycetota</taxon>
        <taxon>Actinomycetes</taxon>
        <taxon>Propionibacteriales</taxon>
        <taxon>Kribbellaceae</taxon>
        <taxon>Kribbella</taxon>
    </lineage>
</organism>
<evidence type="ECO:0000313" key="2">
    <source>
        <dbReference type="Proteomes" id="UP001589890"/>
    </source>
</evidence>
<keyword evidence="1" id="KW-0808">Transferase</keyword>
<dbReference type="SUPFAM" id="SSF56214">
    <property type="entry name" value="4'-phosphopantetheinyl transferase"/>
    <property type="match status" value="1"/>
</dbReference>
<dbReference type="EMBL" id="JBHLTC010000005">
    <property type="protein sequence ID" value="MFC0623337.1"/>
    <property type="molecule type" value="Genomic_DNA"/>
</dbReference>
<protein>
    <submittedName>
        <fullName evidence="1">4'-phosphopantetheinyl transferase family protein</fullName>
    </submittedName>
</protein>
<gene>
    <name evidence="1" type="ORF">ACFFGN_04640</name>
</gene>
<accession>A0ABV6QFC4</accession>
<name>A0ABV6QFC4_9ACTN</name>
<comment type="caution">
    <text evidence="1">The sequence shown here is derived from an EMBL/GenBank/DDBJ whole genome shotgun (WGS) entry which is preliminary data.</text>
</comment>
<dbReference type="InterPro" id="IPR037143">
    <property type="entry name" value="4-PPantetheinyl_Trfase_dom_sf"/>
</dbReference>
<keyword evidence="2" id="KW-1185">Reference proteome</keyword>
<evidence type="ECO:0000313" key="1">
    <source>
        <dbReference type="EMBL" id="MFC0623337.1"/>
    </source>
</evidence>
<reference evidence="1 2" key="1">
    <citation type="submission" date="2024-09" db="EMBL/GenBank/DDBJ databases">
        <authorList>
            <person name="Sun Q."/>
            <person name="Mori K."/>
        </authorList>
    </citation>
    <scope>NUCLEOTIDE SEQUENCE [LARGE SCALE GENOMIC DNA]</scope>
    <source>
        <strain evidence="1 2">CGMCC 1.15906</strain>
    </source>
</reference>